<comment type="subcellular location">
    <subcellularLocation>
        <location evidence="1 6">Endoplasmic reticulum membrane</location>
        <topology evidence="1 6">Multi-pass membrane protein</topology>
    </subcellularLocation>
</comment>
<gene>
    <name evidence="8" type="ORF">TAV2_LOCUS6733</name>
</gene>
<dbReference type="PROSITE" id="PS50845">
    <property type="entry name" value="RETICULON"/>
    <property type="match status" value="1"/>
</dbReference>
<keyword evidence="2 6" id="KW-0812">Transmembrane</keyword>
<evidence type="ECO:0000256" key="4">
    <source>
        <dbReference type="ARBA" id="ARBA00022989"/>
    </source>
</evidence>
<name>A0AAU9RS48_THLAR</name>
<dbReference type="Proteomes" id="UP000836841">
    <property type="component" value="Chromosome 2"/>
</dbReference>
<evidence type="ECO:0000259" key="7">
    <source>
        <dbReference type="PROSITE" id="PS50845"/>
    </source>
</evidence>
<dbReference type="GO" id="GO:0009617">
    <property type="term" value="P:response to bacterium"/>
    <property type="evidence" value="ECO:0007669"/>
    <property type="project" value="InterPro"/>
</dbReference>
<feature type="transmembrane region" description="Helical" evidence="6">
    <location>
        <begin position="37"/>
        <end position="56"/>
    </location>
</feature>
<dbReference type="PANTHER" id="PTHR10994">
    <property type="entry name" value="RETICULON"/>
    <property type="match status" value="1"/>
</dbReference>
<keyword evidence="5 6" id="KW-0472">Membrane</keyword>
<evidence type="ECO:0000313" key="9">
    <source>
        <dbReference type="Proteomes" id="UP000836841"/>
    </source>
</evidence>
<organism evidence="8 9">
    <name type="scientific">Thlaspi arvense</name>
    <name type="common">Field penny-cress</name>
    <dbReference type="NCBI Taxonomy" id="13288"/>
    <lineage>
        <taxon>Eukaryota</taxon>
        <taxon>Viridiplantae</taxon>
        <taxon>Streptophyta</taxon>
        <taxon>Embryophyta</taxon>
        <taxon>Tracheophyta</taxon>
        <taxon>Spermatophyta</taxon>
        <taxon>Magnoliopsida</taxon>
        <taxon>eudicotyledons</taxon>
        <taxon>Gunneridae</taxon>
        <taxon>Pentapetalae</taxon>
        <taxon>rosids</taxon>
        <taxon>malvids</taxon>
        <taxon>Brassicales</taxon>
        <taxon>Brassicaceae</taxon>
        <taxon>Thlaspideae</taxon>
        <taxon>Thlaspi</taxon>
    </lineage>
</organism>
<dbReference type="InterPro" id="IPR045064">
    <property type="entry name" value="Reticulon-like"/>
</dbReference>
<keyword evidence="3 6" id="KW-0256">Endoplasmic reticulum</keyword>
<evidence type="ECO:0000256" key="5">
    <source>
        <dbReference type="ARBA" id="ARBA00023136"/>
    </source>
</evidence>
<proteinExistence type="predicted"/>
<evidence type="ECO:0000256" key="1">
    <source>
        <dbReference type="ARBA" id="ARBA00004477"/>
    </source>
</evidence>
<evidence type="ECO:0000256" key="2">
    <source>
        <dbReference type="ARBA" id="ARBA00022692"/>
    </source>
</evidence>
<feature type="non-terminal residue" evidence="8">
    <location>
        <position position="169"/>
    </location>
</feature>
<keyword evidence="4 6" id="KW-1133">Transmembrane helix</keyword>
<dbReference type="InterPro" id="IPR003388">
    <property type="entry name" value="Reticulon"/>
</dbReference>
<feature type="domain" description="Reticulon" evidence="7">
    <location>
        <begin position="1"/>
        <end position="157"/>
    </location>
</feature>
<feature type="transmembrane region" description="Helical" evidence="6">
    <location>
        <begin position="99"/>
        <end position="128"/>
    </location>
</feature>
<dbReference type="EMBL" id="OU466858">
    <property type="protein sequence ID" value="CAH2045940.1"/>
    <property type="molecule type" value="Genomic_DNA"/>
</dbReference>
<dbReference type="Pfam" id="PF02453">
    <property type="entry name" value="Reticulon"/>
    <property type="match status" value="1"/>
</dbReference>
<protein>
    <recommendedName>
        <fullName evidence="6">Reticulon-like protein</fullName>
    </recommendedName>
</protein>
<dbReference type="GO" id="GO:0005789">
    <property type="term" value="C:endoplasmic reticulum membrane"/>
    <property type="evidence" value="ECO:0007669"/>
    <property type="project" value="UniProtKB-SubCell"/>
</dbReference>
<keyword evidence="9" id="KW-1185">Reference proteome</keyword>
<evidence type="ECO:0000256" key="3">
    <source>
        <dbReference type="ARBA" id="ARBA00022824"/>
    </source>
</evidence>
<sequence>MWKDKKKSGTTLVMATLFWYTFEISETRSVPLLCSMLLSLMLSLFLWANFGQILFFKWRPPTPEEIRLADSPVRSLFAMIEGLLFMLYEIAYGQDIIRFLLTILYVAIIDTVGTYVDLLSLLYICLLCSMTIPVMYQRHKEGIDNFFGGVSKDLGEIILKNIPRATKVD</sequence>
<accession>A0AAU9RS48</accession>
<dbReference type="AlphaFoldDB" id="A0AAU9RS48"/>
<evidence type="ECO:0000313" key="8">
    <source>
        <dbReference type="EMBL" id="CAH2045940.1"/>
    </source>
</evidence>
<dbReference type="PANTHER" id="PTHR10994:SF177">
    <property type="entry name" value="RETICULON-LIKE PROTEIN B15"/>
    <property type="match status" value="1"/>
</dbReference>
<reference evidence="8 9" key="1">
    <citation type="submission" date="2022-03" db="EMBL/GenBank/DDBJ databases">
        <authorList>
            <person name="Nunn A."/>
            <person name="Chopra R."/>
            <person name="Nunn A."/>
            <person name="Contreras Garrido A."/>
        </authorList>
    </citation>
    <scope>NUCLEOTIDE SEQUENCE [LARGE SCALE GENOMIC DNA]</scope>
</reference>
<evidence type="ECO:0000256" key="6">
    <source>
        <dbReference type="RuleBase" id="RU363132"/>
    </source>
</evidence>